<keyword evidence="3" id="KW-1185">Reference proteome</keyword>
<dbReference type="EMBL" id="KV001335">
    <property type="protein sequence ID" value="KZV39071.1"/>
    <property type="molecule type" value="Genomic_DNA"/>
</dbReference>
<gene>
    <name evidence="2" type="ORF">F511_35324</name>
</gene>
<reference evidence="2 3" key="1">
    <citation type="journal article" date="2015" name="Proc. Natl. Acad. Sci. U.S.A.">
        <title>The resurrection genome of Boea hygrometrica: A blueprint for survival of dehydration.</title>
        <authorList>
            <person name="Xiao L."/>
            <person name="Yang G."/>
            <person name="Zhang L."/>
            <person name="Yang X."/>
            <person name="Zhao S."/>
            <person name="Ji Z."/>
            <person name="Zhou Q."/>
            <person name="Hu M."/>
            <person name="Wang Y."/>
            <person name="Chen M."/>
            <person name="Xu Y."/>
            <person name="Jin H."/>
            <person name="Xiao X."/>
            <person name="Hu G."/>
            <person name="Bao F."/>
            <person name="Hu Y."/>
            <person name="Wan P."/>
            <person name="Li L."/>
            <person name="Deng X."/>
            <person name="Kuang T."/>
            <person name="Xiang C."/>
            <person name="Zhu J.K."/>
            <person name="Oliver M.J."/>
            <person name="He Y."/>
        </authorList>
    </citation>
    <scope>NUCLEOTIDE SEQUENCE [LARGE SCALE GENOMIC DNA]</scope>
    <source>
        <strain evidence="3">cv. XS01</strain>
    </source>
</reference>
<evidence type="ECO:0000256" key="1">
    <source>
        <dbReference type="SAM" id="MobiDB-lite"/>
    </source>
</evidence>
<organism evidence="2 3">
    <name type="scientific">Dorcoceras hygrometricum</name>
    <dbReference type="NCBI Taxonomy" id="472368"/>
    <lineage>
        <taxon>Eukaryota</taxon>
        <taxon>Viridiplantae</taxon>
        <taxon>Streptophyta</taxon>
        <taxon>Embryophyta</taxon>
        <taxon>Tracheophyta</taxon>
        <taxon>Spermatophyta</taxon>
        <taxon>Magnoliopsida</taxon>
        <taxon>eudicotyledons</taxon>
        <taxon>Gunneridae</taxon>
        <taxon>Pentapetalae</taxon>
        <taxon>asterids</taxon>
        <taxon>lamiids</taxon>
        <taxon>Lamiales</taxon>
        <taxon>Gesneriaceae</taxon>
        <taxon>Didymocarpoideae</taxon>
        <taxon>Trichosporeae</taxon>
        <taxon>Loxocarpinae</taxon>
        <taxon>Dorcoceras</taxon>
    </lineage>
</organism>
<protein>
    <submittedName>
        <fullName evidence="2">Uncharacterized protein</fullName>
    </submittedName>
</protein>
<accession>A0A2Z7BWW0</accession>
<dbReference type="Proteomes" id="UP000250235">
    <property type="component" value="Unassembled WGS sequence"/>
</dbReference>
<feature type="region of interest" description="Disordered" evidence="1">
    <location>
        <begin position="7"/>
        <end position="52"/>
    </location>
</feature>
<feature type="compositionally biased region" description="Polar residues" evidence="1">
    <location>
        <begin position="37"/>
        <end position="51"/>
    </location>
</feature>
<evidence type="ECO:0000313" key="3">
    <source>
        <dbReference type="Proteomes" id="UP000250235"/>
    </source>
</evidence>
<evidence type="ECO:0000313" key="2">
    <source>
        <dbReference type="EMBL" id="KZV39071.1"/>
    </source>
</evidence>
<name>A0A2Z7BWW0_9LAMI</name>
<sequence length="193" mass="21978">MACAMIKPADQSWSLKRNQQRRKFSSDAIQKRRKFSSDANSAATQTSSSPRKIQIPRREARFLNRKLHHEKFEEMSHACKADFTLFLAKVLRKLRRSPGDLLPDFSPCTVTNPACARLRKVSCNRLLPKLRTKISDFVLSDFTRKLEGRKKNTQQKLFSKFSPSPPLPPPAAVALRCDCPGEEVLLAKYSLGF</sequence>
<dbReference type="AlphaFoldDB" id="A0A2Z7BWW0"/>
<proteinExistence type="predicted"/>